<dbReference type="AlphaFoldDB" id="A0A2A2EH33"/>
<dbReference type="Gene3D" id="3.30.70.270">
    <property type="match status" value="1"/>
</dbReference>
<dbReference type="Proteomes" id="UP000218399">
    <property type="component" value="Unassembled WGS sequence"/>
</dbReference>
<evidence type="ECO:0000313" key="6">
    <source>
        <dbReference type="Proteomes" id="UP000218399"/>
    </source>
</evidence>
<feature type="region of interest" description="Disordered" evidence="3">
    <location>
        <begin position="363"/>
        <end position="392"/>
    </location>
</feature>
<keyword evidence="6" id="KW-1185">Reference proteome</keyword>
<accession>A0A2A2EH33</accession>
<dbReference type="EMBL" id="MVOH01000006">
    <property type="protein sequence ID" value="PAU68246.1"/>
    <property type="molecule type" value="Genomic_DNA"/>
</dbReference>
<sequence length="525" mass="57792">MVVMNERTYLAIDLKSFYASEECVERGLDPLDANLVVADESRTSKTICLAVSPSLKALGISGRPRLFEVEQRMQDVNETRRVHAPGRRFAGESTSAARLAADPSLKAAFVIAKPHMSRYLEASARIYGIYLRYADAKDVHVYSIDEVFIDVTSYLTFFGCDAHELARRIVADIVAETGITATAGIGTNLYLAKVAMDIVAKHIPADGDGVRIARLDEMAYRRTLWAHRPLTDFWRVGRGVSRALEHRGLMTMGDIARCSLGSANDYYNEDLLYRMFGVNAELLIDHAWGWEPCTIADIKAYKPRSSSLSCGQVLHEPYDWAHARTIVLEMADEVAYDLLRHGEVTDLVMLTIGYDATSLDRPQAQGYRGPVSTDRYGRRTPKSAHGSKRLDHARANASRLREAFADVFDRIADERLLVRRVTVGASRVGTDGVDGGDGVAADGTHHGRYEQQDLFDAVAGEGTDGEDVSVRRDGGMGRDARELAVQRALLGVKERFGGNAVVTGRNLEEGATGIERNRQIGGHAS</sequence>
<comment type="similarity">
    <text evidence="1">Belongs to the DNA polymerase type-Y family.</text>
</comment>
<organism evidence="5 6">
    <name type="scientific">Bifidobacterium criceti</name>
    <dbReference type="NCBI Taxonomy" id="1960969"/>
    <lineage>
        <taxon>Bacteria</taxon>
        <taxon>Bacillati</taxon>
        <taxon>Actinomycetota</taxon>
        <taxon>Actinomycetes</taxon>
        <taxon>Bifidobacteriales</taxon>
        <taxon>Bifidobacteriaceae</taxon>
        <taxon>Bifidobacterium</taxon>
    </lineage>
</organism>
<dbReference type="GO" id="GO:0009432">
    <property type="term" value="P:SOS response"/>
    <property type="evidence" value="ECO:0007669"/>
    <property type="project" value="TreeGrafter"/>
</dbReference>
<comment type="function">
    <text evidence="2">Poorly processive, error-prone DNA polymerase involved in untargeted mutagenesis. Copies undamaged DNA at stalled replication forks, which arise in vivo from mismatched or misaligned primer ends. These misaligned primers can be extended by PolIV. Exhibits no 3'-5' exonuclease (proofreading) activity. May be involved in translesional synthesis, in conjunction with the beta clamp from PolIII.</text>
</comment>
<dbReference type="PANTHER" id="PTHR11076:SF35">
    <property type="entry name" value="DNA REPAIR PROTEIN HOMOLOG YOBH"/>
    <property type="match status" value="1"/>
</dbReference>
<evidence type="ECO:0000259" key="4">
    <source>
        <dbReference type="PROSITE" id="PS50173"/>
    </source>
</evidence>
<reference evidence="5 6" key="1">
    <citation type="journal article" date="2017" name="ISME J.">
        <title>Unveiling bifidobacterial biogeography across the mammalian branch of the tree of life.</title>
        <authorList>
            <person name="Milani C."/>
            <person name="Mangifesta M."/>
            <person name="Mancabelli L."/>
            <person name="Lugli G.A."/>
            <person name="James K."/>
            <person name="Duranti S."/>
            <person name="Turroni F."/>
            <person name="Ferrario C."/>
            <person name="Ossiprandi M.C."/>
            <person name="van Sinderen D."/>
            <person name="Ventura M."/>
        </authorList>
    </citation>
    <scope>NUCLEOTIDE SEQUENCE [LARGE SCALE GENOMIC DNA]</scope>
    <source>
        <strain evidence="6">Ham19E</strain>
    </source>
</reference>
<dbReference type="Pfam" id="PF00817">
    <property type="entry name" value="IMS"/>
    <property type="match status" value="1"/>
</dbReference>
<dbReference type="GO" id="GO:0005829">
    <property type="term" value="C:cytosol"/>
    <property type="evidence" value="ECO:0007669"/>
    <property type="project" value="TreeGrafter"/>
</dbReference>
<proteinExistence type="inferred from homology"/>
<comment type="caution">
    <text evidence="5">The sequence shown here is derived from an EMBL/GenBank/DDBJ whole genome shotgun (WGS) entry which is preliminary data.</text>
</comment>
<gene>
    <name evidence="5" type="ORF">B1526_0431</name>
</gene>
<dbReference type="InterPro" id="IPR050116">
    <property type="entry name" value="DNA_polymerase-Y"/>
</dbReference>
<evidence type="ECO:0000313" key="5">
    <source>
        <dbReference type="EMBL" id="PAU68246.1"/>
    </source>
</evidence>
<dbReference type="InterPro" id="IPR001126">
    <property type="entry name" value="UmuC"/>
</dbReference>
<feature type="domain" description="UmuC" evidence="4">
    <location>
        <begin position="9"/>
        <end position="237"/>
    </location>
</feature>
<dbReference type="GO" id="GO:0042276">
    <property type="term" value="P:error-prone translesion synthesis"/>
    <property type="evidence" value="ECO:0007669"/>
    <property type="project" value="TreeGrafter"/>
</dbReference>
<dbReference type="SUPFAM" id="SSF56672">
    <property type="entry name" value="DNA/RNA polymerases"/>
    <property type="match status" value="1"/>
</dbReference>
<dbReference type="InterPro" id="IPR043502">
    <property type="entry name" value="DNA/RNA_pol_sf"/>
</dbReference>
<dbReference type="InterPro" id="IPR017961">
    <property type="entry name" value="DNA_pol_Y-fam_little_finger"/>
</dbReference>
<dbReference type="GO" id="GO:0003684">
    <property type="term" value="F:damaged DNA binding"/>
    <property type="evidence" value="ECO:0007669"/>
    <property type="project" value="InterPro"/>
</dbReference>
<dbReference type="GO" id="GO:0003887">
    <property type="term" value="F:DNA-directed DNA polymerase activity"/>
    <property type="evidence" value="ECO:0007669"/>
    <property type="project" value="TreeGrafter"/>
</dbReference>
<feature type="compositionally biased region" description="Basic residues" evidence="3">
    <location>
        <begin position="378"/>
        <end position="387"/>
    </location>
</feature>
<evidence type="ECO:0000256" key="1">
    <source>
        <dbReference type="ARBA" id="ARBA00010945"/>
    </source>
</evidence>
<evidence type="ECO:0000256" key="2">
    <source>
        <dbReference type="ARBA" id="ARBA00025589"/>
    </source>
</evidence>
<evidence type="ECO:0000256" key="3">
    <source>
        <dbReference type="SAM" id="MobiDB-lite"/>
    </source>
</evidence>
<dbReference type="Gene3D" id="1.10.150.20">
    <property type="entry name" value="5' to 3' exonuclease, C-terminal subdomain"/>
    <property type="match status" value="1"/>
</dbReference>
<protein>
    <submittedName>
        <fullName evidence="5">Type VI secretion protein ImpB</fullName>
    </submittedName>
</protein>
<dbReference type="PANTHER" id="PTHR11076">
    <property type="entry name" value="DNA REPAIR POLYMERASE UMUC / TRANSFERASE FAMILY MEMBER"/>
    <property type="match status" value="1"/>
</dbReference>
<dbReference type="InterPro" id="IPR043128">
    <property type="entry name" value="Rev_trsase/Diguanyl_cyclase"/>
</dbReference>
<dbReference type="PROSITE" id="PS50173">
    <property type="entry name" value="UMUC"/>
    <property type="match status" value="1"/>
</dbReference>
<dbReference type="GO" id="GO:0006281">
    <property type="term" value="P:DNA repair"/>
    <property type="evidence" value="ECO:0007669"/>
    <property type="project" value="InterPro"/>
</dbReference>
<dbReference type="Pfam" id="PF11799">
    <property type="entry name" value="IMS_C"/>
    <property type="match status" value="1"/>
</dbReference>
<name>A0A2A2EH33_9BIFI</name>